<dbReference type="InterPro" id="IPR003594">
    <property type="entry name" value="HATPase_dom"/>
</dbReference>
<evidence type="ECO:0000256" key="4">
    <source>
        <dbReference type="ARBA" id="ARBA00022500"/>
    </source>
</evidence>
<dbReference type="InterPro" id="IPR037006">
    <property type="entry name" value="CheA-like_homodim_sf"/>
</dbReference>
<keyword evidence="4" id="KW-0145">Chemotaxis</keyword>
<keyword evidence="6" id="KW-0547">Nucleotide-binding</keyword>
<keyword evidence="7" id="KW-0902">Two-component regulatory system</keyword>
<evidence type="ECO:0000313" key="11">
    <source>
        <dbReference type="EMBL" id="SMR95278.1"/>
    </source>
</evidence>
<evidence type="ECO:0000256" key="6">
    <source>
        <dbReference type="ARBA" id="ARBA00022840"/>
    </source>
</evidence>
<sequence>MRKIFKGRVEKMNYEEKKFLMELLDEGKKIYKIEFLLKPEAEFKSPSMAKIYKALKEKYNIFLTIPDVEQEHVSEEVNEYLFFIEGDIEINALRQDVEDICKTEDVVEIFFIQKLIKEDLEVTETEEVDKIVNQSESDQTGTFEDGIKNLKEIDIKRIDSVRIDINKLNNLTNLAGELITCKSQLNQILNAFKETNIKDKTLSNLISNLEKGILRLERISFDIQEGITSLRLLPIKNVLRKLPRIVREVAQKEGKEVELIIKGEETEIDKIILEKITDPLVHLVRNCVNHGIEKPEERIAKGKRPQGRILIEAYAEGENIYVNVEDDGKGIDIDKVKEKALLKGIVTKDEIERMSDDEIIEFIFLPGFSTADKINDVAGRGVGMDVVKKNLSELKGEIKVKTEKDKGTSFLMIIPLTVAIIKTLLVLAGDKLYLLPLEKVVETVKIRKDSIKSITGKMVCSIKGEIVPFFSLQEILGYQKSEDDRSYYFGIIVKYRESKVGIIVDRLMGEYDVVVKPLDQFVGNVKGVVGSTILGDGKVVLLLEPEQLIERVIQMV</sequence>
<dbReference type="RefSeq" id="WP_015907156.1">
    <property type="nucleotide sequence ID" value="NZ_FUZL01000001.1"/>
</dbReference>
<dbReference type="Gene3D" id="1.10.287.560">
    <property type="entry name" value="Histidine kinase CheA-like, homodimeric domain"/>
    <property type="match status" value="1"/>
</dbReference>
<comment type="caution">
    <text evidence="11">The sequence shown here is derived from an EMBL/GenBank/DDBJ whole genome shotgun (WGS) entry which is preliminary data.</text>
</comment>
<proteinExistence type="predicted"/>
<evidence type="ECO:0000259" key="9">
    <source>
        <dbReference type="PROSITE" id="PS50109"/>
    </source>
</evidence>
<reference evidence="11 12" key="1">
    <citation type="submission" date="2017-05" db="EMBL/GenBank/DDBJ databases">
        <authorList>
            <person name="Varghese N."/>
            <person name="Submissions S."/>
        </authorList>
    </citation>
    <scope>NUCLEOTIDE SEQUENCE [LARGE SCALE GENOMIC DNA]</scope>
    <source>
        <strain evidence="11 12">MACB1020</strain>
    </source>
</reference>
<evidence type="ECO:0000259" key="10">
    <source>
        <dbReference type="PROSITE" id="PS50851"/>
    </source>
</evidence>
<dbReference type="InterPro" id="IPR051315">
    <property type="entry name" value="Bact_Chemotaxis_CheA"/>
</dbReference>
<dbReference type="EMBL" id="FXXC01000001">
    <property type="protein sequence ID" value="SMR95278.1"/>
    <property type="molecule type" value="Genomic_DNA"/>
</dbReference>
<keyword evidence="5 11" id="KW-0808">Transferase</keyword>
<dbReference type="SMART" id="SM01231">
    <property type="entry name" value="H-kinase_dim"/>
    <property type="match status" value="1"/>
</dbReference>
<comment type="catalytic activity">
    <reaction evidence="1">
        <text>ATP + protein L-histidine = ADP + protein N-phospho-L-histidine.</text>
        <dbReference type="EC" id="2.7.13.3"/>
    </reaction>
</comment>
<dbReference type="SUPFAM" id="SSF55874">
    <property type="entry name" value="ATPase domain of HSP90 chaperone/DNA topoisomerase II/histidine kinase"/>
    <property type="match status" value="1"/>
</dbReference>
<dbReference type="Pfam" id="PF02895">
    <property type="entry name" value="H-kinase_dim"/>
    <property type="match status" value="1"/>
</dbReference>
<dbReference type="PANTHER" id="PTHR43395:SF10">
    <property type="entry name" value="CHEMOTAXIS PROTEIN CHEA"/>
    <property type="match status" value="1"/>
</dbReference>
<keyword evidence="6" id="KW-0067">ATP-binding</keyword>
<dbReference type="GO" id="GO:0016301">
    <property type="term" value="F:kinase activity"/>
    <property type="evidence" value="ECO:0007669"/>
    <property type="project" value="UniProtKB-KW"/>
</dbReference>
<dbReference type="SMART" id="SM00260">
    <property type="entry name" value="CheW"/>
    <property type="match status" value="1"/>
</dbReference>
<accession>A0ABY1SB05</accession>
<evidence type="ECO:0000256" key="3">
    <source>
        <dbReference type="ARBA" id="ARBA00021495"/>
    </source>
</evidence>
<evidence type="ECO:0000256" key="2">
    <source>
        <dbReference type="ARBA" id="ARBA00012438"/>
    </source>
</evidence>
<feature type="domain" description="CheW-like" evidence="10">
    <location>
        <begin position="420"/>
        <end position="554"/>
    </location>
</feature>
<organism evidence="11 12">
    <name type="scientific">Caldicellulosiruptor bescii</name>
    <name type="common">Anaerocellum thermophilum</name>
    <dbReference type="NCBI Taxonomy" id="31899"/>
    <lineage>
        <taxon>Bacteria</taxon>
        <taxon>Bacillati</taxon>
        <taxon>Bacillota</taxon>
        <taxon>Bacillota incertae sedis</taxon>
        <taxon>Caldicellulosiruptorales</taxon>
        <taxon>Caldicellulosiruptoraceae</taxon>
        <taxon>Caldicellulosiruptor</taxon>
    </lineage>
</organism>
<comment type="function">
    <text evidence="8">Involved in the transmission of sensory signals from the chemoreceptors to the flagellar motors. CheA is autophosphorylated; it can transfer its phosphate group to either CheB or CheY.</text>
</comment>
<evidence type="ECO:0000256" key="8">
    <source>
        <dbReference type="ARBA" id="ARBA00035100"/>
    </source>
</evidence>
<dbReference type="InterPro" id="IPR002545">
    <property type="entry name" value="CheW-lke_dom"/>
</dbReference>
<dbReference type="InterPro" id="IPR004358">
    <property type="entry name" value="Sig_transdc_His_kin-like_C"/>
</dbReference>
<keyword evidence="5 11" id="KW-0418">Kinase</keyword>
<feature type="domain" description="Histidine kinase" evidence="9">
    <location>
        <begin position="156"/>
        <end position="418"/>
    </location>
</feature>
<keyword evidence="12" id="KW-1185">Reference proteome</keyword>
<dbReference type="Proteomes" id="UP000196803">
    <property type="component" value="Unassembled WGS sequence"/>
</dbReference>
<gene>
    <name evidence="11" type="ORF">SAMN05216240_2534</name>
</gene>
<evidence type="ECO:0000256" key="7">
    <source>
        <dbReference type="ARBA" id="ARBA00023012"/>
    </source>
</evidence>
<dbReference type="PROSITE" id="PS50109">
    <property type="entry name" value="HIS_KIN"/>
    <property type="match status" value="1"/>
</dbReference>
<dbReference type="Gene3D" id="2.30.30.40">
    <property type="entry name" value="SH3 Domains"/>
    <property type="match status" value="1"/>
</dbReference>
<dbReference type="InterPro" id="IPR004105">
    <property type="entry name" value="CheA-like_dim"/>
</dbReference>
<dbReference type="InterPro" id="IPR005467">
    <property type="entry name" value="His_kinase_dom"/>
</dbReference>
<evidence type="ECO:0000256" key="1">
    <source>
        <dbReference type="ARBA" id="ARBA00000085"/>
    </source>
</evidence>
<dbReference type="InterPro" id="IPR036890">
    <property type="entry name" value="HATPase_C_sf"/>
</dbReference>
<dbReference type="SUPFAM" id="SSF50341">
    <property type="entry name" value="CheW-like"/>
    <property type="match status" value="1"/>
</dbReference>
<evidence type="ECO:0000313" key="12">
    <source>
        <dbReference type="Proteomes" id="UP000196803"/>
    </source>
</evidence>
<evidence type="ECO:0000256" key="5">
    <source>
        <dbReference type="ARBA" id="ARBA00022777"/>
    </source>
</evidence>
<name>A0ABY1SB05_CALBS</name>
<dbReference type="InterPro" id="IPR036097">
    <property type="entry name" value="HisK_dim/P_sf"/>
</dbReference>
<dbReference type="InterPro" id="IPR036061">
    <property type="entry name" value="CheW-like_dom_sf"/>
</dbReference>
<protein>
    <recommendedName>
        <fullName evidence="3">Chemotaxis protein CheA</fullName>
        <ecNumber evidence="2">2.7.13.3</ecNumber>
    </recommendedName>
</protein>
<dbReference type="EC" id="2.7.13.3" evidence="2"/>
<dbReference type="PRINTS" id="PR00344">
    <property type="entry name" value="BCTRLSENSOR"/>
</dbReference>
<dbReference type="Pfam" id="PF02518">
    <property type="entry name" value="HATPase_c"/>
    <property type="match status" value="1"/>
</dbReference>
<dbReference type="PANTHER" id="PTHR43395">
    <property type="entry name" value="SENSOR HISTIDINE KINASE CHEA"/>
    <property type="match status" value="1"/>
</dbReference>
<dbReference type="SMART" id="SM00387">
    <property type="entry name" value="HATPase_c"/>
    <property type="match status" value="1"/>
</dbReference>
<dbReference type="Gene3D" id="3.30.565.10">
    <property type="entry name" value="Histidine kinase-like ATPase, C-terminal domain"/>
    <property type="match status" value="1"/>
</dbReference>
<dbReference type="SUPFAM" id="SSF47384">
    <property type="entry name" value="Homodimeric domain of signal transducing histidine kinase"/>
    <property type="match status" value="1"/>
</dbReference>
<dbReference type="Pfam" id="PF01584">
    <property type="entry name" value="CheW"/>
    <property type="match status" value="1"/>
</dbReference>
<dbReference type="PROSITE" id="PS50851">
    <property type="entry name" value="CHEW"/>
    <property type="match status" value="1"/>
</dbReference>